<dbReference type="RefSeq" id="WP_265788517.1">
    <property type="nucleotide sequence ID" value="NZ_BAABRS010000001.1"/>
</dbReference>
<reference evidence="1 2" key="1">
    <citation type="submission" date="2021-11" db="EMBL/GenBank/DDBJ databases">
        <title>Aliifidinibius sp. nov., a new bacterium isolated from saline soil.</title>
        <authorList>
            <person name="Galisteo C."/>
            <person name="De La Haba R."/>
            <person name="Sanchez-Porro C."/>
            <person name="Ventosa A."/>
        </authorList>
    </citation>
    <scope>NUCLEOTIDE SEQUENCE [LARGE SCALE GENOMIC DNA]</scope>
    <source>
        <strain evidence="1 2">KACC 190600</strain>
    </source>
</reference>
<dbReference type="SUPFAM" id="SSF82171">
    <property type="entry name" value="DPP6 N-terminal domain-like"/>
    <property type="match status" value="1"/>
</dbReference>
<dbReference type="EMBL" id="JAJNDC010000001">
    <property type="protein sequence ID" value="MCW9712507.1"/>
    <property type="molecule type" value="Genomic_DNA"/>
</dbReference>
<dbReference type="Proteomes" id="UP001207337">
    <property type="component" value="Unassembled WGS sequence"/>
</dbReference>
<sequence length="376" mass="40992">MSRISLSYFFILFLLPIGVLGQSLHFSSAGKTANNSPTVFSLSGDAKVEIQSSAITFLDSGKSVSSHLSAGFSPDRSIISLLDYTGESAEITLLSANGDTLNNYSSISIKPNDPSLAVYPFNSGKLLLRSNIMNFAMHDGYGNTGTTITSGSNSEEGETISEVRSSADGATTIIFTPKIKRGEKIGSKAGLLGMDNQLRRIFEHEERFIKELEVSEDGNWVTIITGAEGANDRVLVMDRYGNEIGFFSPGEQLEGAQLSKDARHITVFSSKRVRVHNVLSGERLGSTSIQDPVFYADFFPEDQMIVILSGRYSETSGILNNIELKAVDLARRDIVSNSLSEALGFYEDFKIDIDRLSANQYKLKGANKELTIGVNF</sequence>
<proteinExistence type="predicted"/>
<accession>A0ABT3PXD1</accession>
<comment type="caution">
    <text evidence="1">The sequence shown here is derived from an EMBL/GenBank/DDBJ whole genome shotgun (WGS) entry which is preliminary data.</text>
</comment>
<name>A0ABT3PXD1_9BACT</name>
<evidence type="ECO:0000313" key="2">
    <source>
        <dbReference type="Proteomes" id="UP001207337"/>
    </source>
</evidence>
<protein>
    <submittedName>
        <fullName evidence="1">Uncharacterized protein</fullName>
    </submittedName>
</protein>
<organism evidence="1 2">
    <name type="scientific">Fodinibius salicampi</name>
    <dbReference type="NCBI Taxonomy" id="1920655"/>
    <lineage>
        <taxon>Bacteria</taxon>
        <taxon>Pseudomonadati</taxon>
        <taxon>Balneolota</taxon>
        <taxon>Balneolia</taxon>
        <taxon>Balneolales</taxon>
        <taxon>Balneolaceae</taxon>
        <taxon>Fodinibius</taxon>
    </lineage>
</organism>
<keyword evidence="2" id="KW-1185">Reference proteome</keyword>
<evidence type="ECO:0000313" key="1">
    <source>
        <dbReference type="EMBL" id="MCW9712507.1"/>
    </source>
</evidence>
<gene>
    <name evidence="1" type="ORF">LQ318_06270</name>
</gene>